<proteinExistence type="predicted"/>
<comment type="caution">
    <text evidence="1">The sequence shown here is derived from an EMBL/GenBank/DDBJ whole genome shotgun (WGS) entry which is preliminary data.</text>
</comment>
<reference evidence="1 2" key="1">
    <citation type="submission" date="2023-01" db="EMBL/GenBank/DDBJ databases">
        <authorList>
            <person name="Whitehead M."/>
        </authorList>
    </citation>
    <scope>NUCLEOTIDE SEQUENCE [LARGE SCALE GENOMIC DNA]</scope>
</reference>
<evidence type="ECO:0000313" key="1">
    <source>
        <dbReference type="EMBL" id="CAI6344816.1"/>
    </source>
</evidence>
<dbReference type="Proteomes" id="UP001160148">
    <property type="component" value="Unassembled WGS sequence"/>
</dbReference>
<sequence length="106" mass="12127">MLIKRVKITIKAKVVIAWTVMAEKVEAIKRLSTTIVTYLIEGDGENESGNNRFGRNINKPNKCYNKVSTNKNILHGKDADEDKKGYIIKPGKTRPGGYIRPRRRIW</sequence>
<dbReference type="AlphaFoldDB" id="A0AAV0VPZ9"/>
<evidence type="ECO:0000313" key="2">
    <source>
        <dbReference type="Proteomes" id="UP001160148"/>
    </source>
</evidence>
<keyword evidence="2" id="KW-1185">Reference proteome</keyword>
<name>A0AAV0VPZ9_9HEMI</name>
<dbReference type="EMBL" id="CARXXK010000001">
    <property type="protein sequence ID" value="CAI6344816.1"/>
    <property type="molecule type" value="Genomic_DNA"/>
</dbReference>
<gene>
    <name evidence="1" type="ORF">MEUPH1_LOCUS1902</name>
</gene>
<organism evidence="1 2">
    <name type="scientific">Macrosiphum euphorbiae</name>
    <name type="common">potato aphid</name>
    <dbReference type="NCBI Taxonomy" id="13131"/>
    <lineage>
        <taxon>Eukaryota</taxon>
        <taxon>Metazoa</taxon>
        <taxon>Ecdysozoa</taxon>
        <taxon>Arthropoda</taxon>
        <taxon>Hexapoda</taxon>
        <taxon>Insecta</taxon>
        <taxon>Pterygota</taxon>
        <taxon>Neoptera</taxon>
        <taxon>Paraneoptera</taxon>
        <taxon>Hemiptera</taxon>
        <taxon>Sternorrhyncha</taxon>
        <taxon>Aphidomorpha</taxon>
        <taxon>Aphidoidea</taxon>
        <taxon>Aphididae</taxon>
        <taxon>Macrosiphini</taxon>
        <taxon>Macrosiphum</taxon>
    </lineage>
</organism>
<accession>A0AAV0VPZ9</accession>
<protein>
    <submittedName>
        <fullName evidence="1">Uncharacterized protein</fullName>
    </submittedName>
</protein>